<dbReference type="GeneID" id="17284407"/>
<feature type="chain" id="PRO_5044291934" description="WW domain-containing protein" evidence="1">
    <location>
        <begin position="17"/>
        <end position="183"/>
    </location>
</feature>
<dbReference type="KEGG" id="ehx:EMIHUDRAFT_460414"/>
<feature type="signal peptide" evidence="1">
    <location>
        <begin position="1"/>
        <end position="16"/>
    </location>
</feature>
<dbReference type="AlphaFoldDB" id="A0A0D3KTP9"/>
<reference evidence="3" key="1">
    <citation type="journal article" date="2013" name="Nature">
        <title>Pan genome of the phytoplankton Emiliania underpins its global distribution.</title>
        <authorList>
            <person name="Read B.A."/>
            <person name="Kegel J."/>
            <person name="Klute M.J."/>
            <person name="Kuo A."/>
            <person name="Lefebvre S.C."/>
            <person name="Maumus F."/>
            <person name="Mayer C."/>
            <person name="Miller J."/>
            <person name="Monier A."/>
            <person name="Salamov A."/>
            <person name="Young J."/>
            <person name="Aguilar M."/>
            <person name="Claverie J.M."/>
            <person name="Frickenhaus S."/>
            <person name="Gonzalez K."/>
            <person name="Herman E.K."/>
            <person name="Lin Y.C."/>
            <person name="Napier J."/>
            <person name="Ogata H."/>
            <person name="Sarno A.F."/>
            <person name="Shmutz J."/>
            <person name="Schroeder D."/>
            <person name="de Vargas C."/>
            <person name="Verret F."/>
            <person name="von Dassow P."/>
            <person name="Valentin K."/>
            <person name="Van de Peer Y."/>
            <person name="Wheeler G."/>
            <person name="Dacks J.B."/>
            <person name="Delwiche C.F."/>
            <person name="Dyhrman S.T."/>
            <person name="Glockner G."/>
            <person name="John U."/>
            <person name="Richards T."/>
            <person name="Worden A.Z."/>
            <person name="Zhang X."/>
            <person name="Grigoriev I.V."/>
            <person name="Allen A.E."/>
            <person name="Bidle K."/>
            <person name="Borodovsky M."/>
            <person name="Bowler C."/>
            <person name="Brownlee C."/>
            <person name="Cock J.M."/>
            <person name="Elias M."/>
            <person name="Gladyshev V.N."/>
            <person name="Groth M."/>
            <person name="Guda C."/>
            <person name="Hadaegh A."/>
            <person name="Iglesias-Rodriguez M.D."/>
            <person name="Jenkins J."/>
            <person name="Jones B.M."/>
            <person name="Lawson T."/>
            <person name="Leese F."/>
            <person name="Lindquist E."/>
            <person name="Lobanov A."/>
            <person name="Lomsadze A."/>
            <person name="Malik S.B."/>
            <person name="Marsh M.E."/>
            <person name="Mackinder L."/>
            <person name="Mock T."/>
            <person name="Mueller-Roeber B."/>
            <person name="Pagarete A."/>
            <person name="Parker M."/>
            <person name="Probert I."/>
            <person name="Quesneville H."/>
            <person name="Raines C."/>
            <person name="Rensing S.A."/>
            <person name="Riano-Pachon D.M."/>
            <person name="Richier S."/>
            <person name="Rokitta S."/>
            <person name="Shiraiwa Y."/>
            <person name="Soanes D.M."/>
            <person name="van der Giezen M."/>
            <person name="Wahlund T.M."/>
            <person name="Williams B."/>
            <person name="Wilson W."/>
            <person name="Wolfe G."/>
            <person name="Wurch L.L."/>
        </authorList>
    </citation>
    <scope>NUCLEOTIDE SEQUENCE</scope>
</reference>
<keyword evidence="1" id="KW-0732">Signal</keyword>
<keyword evidence="3" id="KW-1185">Reference proteome</keyword>
<dbReference type="RefSeq" id="XP_005791563.1">
    <property type="nucleotide sequence ID" value="XM_005791506.1"/>
</dbReference>
<evidence type="ECO:0000313" key="3">
    <source>
        <dbReference type="Proteomes" id="UP000013827"/>
    </source>
</evidence>
<dbReference type="Proteomes" id="UP000013827">
    <property type="component" value="Unassembled WGS sequence"/>
</dbReference>
<reference evidence="2" key="2">
    <citation type="submission" date="2024-10" db="UniProtKB">
        <authorList>
            <consortium name="EnsemblProtists"/>
        </authorList>
    </citation>
    <scope>IDENTIFICATION</scope>
</reference>
<evidence type="ECO:0000256" key="1">
    <source>
        <dbReference type="SAM" id="SignalP"/>
    </source>
</evidence>
<dbReference type="PaxDb" id="2903-EOD39134"/>
<name>A0A0D3KTP9_EMIH1</name>
<accession>A0A0D3KTP9</accession>
<organism evidence="2 3">
    <name type="scientific">Emiliania huxleyi (strain CCMP1516)</name>
    <dbReference type="NCBI Taxonomy" id="280463"/>
    <lineage>
        <taxon>Eukaryota</taxon>
        <taxon>Haptista</taxon>
        <taxon>Haptophyta</taxon>
        <taxon>Prymnesiophyceae</taxon>
        <taxon>Isochrysidales</taxon>
        <taxon>Noelaerhabdaceae</taxon>
        <taxon>Emiliania</taxon>
    </lineage>
</organism>
<dbReference type="HOGENOM" id="CLU_1491724_0_0_1"/>
<evidence type="ECO:0008006" key="4">
    <source>
        <dbReference type="Google" id="ProtNLM"/>
    </source>
</evidence>
<sequence>MKLFAALFLFTSAALGLVAPRPAQRAVSHSDTHAPALLIGASPARPTLAASRSLVLLQEPDGVAEAKLTWNTAIDAEGNTYYWNSAGASTYEQPADFDPATAKSSGVYQAKGNDGALYDDEVPEGQQVVYTSGEKKPTLSNTMRDKMIAESRGLGADPNAKNPFLPVFFGVGVFVVLGALTQI</sequence>
<proteinExistence type="predicted"/>
<dbReference type="EnsemblProtists" id="EOD39134">
    <property type="protein sequence ID" value="EOD39134"/>
    <property type="gene ID" value="EMIHUDRAFT_460414"/>
</dbReference>
<protein>
    <recommendedName>
        <fullName evidence="4">WW domain-containing protein</fullName>
    </recommendedName>
</protein>
<evidence type="ECO:0000313" key="2">
    <source>
        <dbReference type="EnsemblProtists" id="EOD39134"/>
    </source>
</evidence>